<dbReference type="InterPro" id="IPR023093">
    <property type="entry name" value="ScpA-like_C"/>
</dbReference>
<gene>
    <name evidence="9" type="primary">107362669</name>
</gene>
<dbReference type="GO" id="GO:0008278">
    <property type="term" value="C:cohesin complex"/>
    <property type="evidence" value="ECO:0007669"/>
    <property type="project" value="InterPro"/>
</dbReference>
<reference evidence="10" key="1">
    <citation type="submission" date="2011-08" db="EMBL/GenBank/DDBJ databases">
        <authorList>
            <person name="Rombauts S."/>
        </authorList>
    </citation>
    <scope>NUCLEOTIDE SEQUENCE</scope>
    <source>
        <strain evidence="10">London</strain>
    </source>
</reference>
<dbReference type="CDD" id="cd21792">
    <property type="entry name" value="Rad21_Rec8_M_NXP1-like"/>
    <property type="match status" value="1"/>
</dbReference>
<feature type="compositionally biased region" description="Polar residues" evidence="6">
    <location>
        <begin position="175"/>
        <end position="193"/>
    </location>
</feature>
<dbReference type="Gene3D" id="1.10.10.580">
    <property type="entry name" value="Structural maintenance of chromosome 1. Chain E"/>
    <property type="match status" value="1"/>
</dbReference>
<dbReference type="PANTHER" id="PTHR12585:SF69">
    <property type="entry name" value="FI11703P"/>
    <property type="match status" value="1"/>
</dbReference>
<dbReference type="KEGG" id="tut:107362669"/>
<dbReference type="OMA" id="HEDYEFP"/>
<dbReference type="Pfam" id="PF04825">
    <property type="entry name" value="Rad21_Rec8_N"/>
    <property type="match status" value="1"/>
</dbReference>
<comment type="subcellular location">
    <subcellularLocation>
        <location evidence="2">Chromosome</location>
    </subcellularLocation>
    <subcellularLocation>
        <location evidence="1">Nucleus</location>
    </subcellularLocation>
</comment>
<feature type="region of interest" description="Disordered" evidence="6">
    <location>
        <begin position="297"/>
        <end position="316"/>
    </location>
</feature>
<dbReference type="HOGENOM" id="CLU_015775_1_1_1"/>
<feature type="region of interest" description="Disordered" evidence="6">
    <location>
        <begin position="484"/>
        <end position="552"/>
    </location>
</feature>
<keyword evidence="5" id="KW-0539">Nucleus</keyword>
<feature type="compositionally biased region" description="Basic and acidic residues" evidence="6">
    <location>
        <begin position="517"/>
        <end position="527"/>
    </location>
</feature>
<dbReference type="eggNOG" id="KOG1213">
    <property type="taxonomic scope" value="Eukaryota"/>
</dbReference>
<feature type="domain" description="Rad21/Rec8-like protein N-terminal" evidence="8">
    <location>
        <begin position="1"/>
        <end position="102"/>
    </location>
</feature>
<dbReference type="Proteomes" id="UP000015104">
    <property type="component" value="Unassembled WGS sequence"/>
</dbReference>
<evidence type="ECO:0000259" key="7">
    <source>
        <dbReference type="Pfam" id="PF04824"/>
    </source>
</evidence>
<evidence type="ECO:0000256" key="4">
    <source>
        <dbReference type="ARBA" id="ARBA00022454"/>
    </source>
</evidence>
<accession>T1JTK1</accession>
<dbReference type="OrthoDB" id="10071381at2759"/>
<evidence type="ECO:0000256" key="5">
    <source>
        <dbReference type="ARBA" id="ARBA00023242"/>
    </source>
</evidence>
<evidence type="ECO:0000259" key="8">
    <source>
        <dbReference type="Pfam" id="PF04825"/>
    </source>
</evidence>
<evidence type="ECO:0000256" key="3">
    <source>
        <dbReference type="ARBA" id="ARBA00009870"/>
    </source>
</evidence>
<reference evidence="9" key="2">
    <citation type="submission" date="2015-06" db="UniProtKB">
        <authorList>
            <consortium name="EnsemblMetazoa"/>
        </authorList>
    </citation>
    <scope>IDENTIFICATION</scope>
</reference>
<feature type="compositionally biased region" description="Basic and acidic residues" evidence="6">
    <location>
        <begin position="239"/>
        <end position="261"/>
    </location>
</feature>
<feature type="compositionally biased region" description="Basic and acidic residues" evidence="6">
    <location>
        <begin position="500"/>
        <end position="509"/>
    </location>
</feature>
<comment type="similarity">
    <text evidence="3">Belongs to the rad21 family.</text>
</comment>
<feature type="region of interest" description="Disordered" evidence="6">
    <location>
        <begin position="175"/>
        <end position="291"/>
    </location>
</feature>
<keyword evidence="10" id="KW-1185">Reference proteome</keyword>
<feature type="compositionally biased region" description="Basic and acidic residues" evidence="6">
    <location>
        <begin position="449"/>
        <end position="467"/>
    </location>
</feature>
<dbReference type="InterPro" id="IPR049589">
    <property type="entry name" value="NXP1_M-like"/>
</dbReference>
<dbReference type="AlphaFoldDB" id="T1JTK1"/>
<dbReference type="GO" id="GO:0007062">
    <property type="term" value="P:sister chromatid cohesion"/>
    <property type="evidence" value="ECO:0007669"/>
    <property type="project" value="InterPro"/>
</dbReference>
<evidence type="ECO:0000256" key="2">
    <source>
        <dbReference type="ARBA" id="ARBA00004286"/>
    </source>
</evidence>
<evidence type="ECO:0000313" key="10">
    <source>
        <dbReference type="Proteomes" id="UP000015104"/>
    </source>
</evidence>
<dbReference type="InterPro" id="IPR006909">
    <property type="entry name" value="Rad21/Rec8_C_eu"/>
</dbReference>
<protein>
    <recommendedName>
        <fullName evidence="11">Rad21/Rec8-like protein N-terminal domain-containing protein</fullName>
    </recommendedName>
</protein>
<dbReference type="GO" id="GO:0005634">
    <property type="term" value="C:nucleus"/>
    <property type="evidence" value="ECO:0007669"/>
    <property type="project" value="UniProtKB-SubCell"/>
</dbReference>
<evidence type="ECO:0000256" key="6">
    <source>
        <dbReference type="SAM" id="MobiDB-lite"/>
    </source>
</evidence>
<dbReference type="EnsemblMetazoa" id="tetur01g14430.1">
    <property type="protein sequence ID" value="tetur01g14430.1"/>
    <property type="gene ID" value="tetur01g14430"/>
</dbReference>
<feature type="domain" description="Rad21/Rec8-like protein C-terminal eukaryotic" evidence="7">
    <location>
        <begin position="648"/>
        <end position="693"/>
    </location>
</feature>
<proteinExistence type="inferred from homology"/>
<feature type="compositionally biased region" description="Low complexity" evidence="6">
    <location>
        <begin position="227"/>
        <end position="236"/>
    </location>
</feature>
<feature type="compositionally biased region" description="Low complexity" evidence="6">
    <location>
        <begin position="262"/>
        <end position="279"/>
    </location>
</feature>
<dbReference type="InterPro" id="IPR039781">
    <property type="entry name" value="Rad21/Rec8-like"/>
</dbReference>
<dbReference type="PANTHER" id="PTHR12585">
    <property type="entry name" value="SCC1 / RAD21 FAMILY MEMBER"/>
    <property type="match status" value="1"/>
</dbReference>
<dbReference type="InterPro" id="IPR036390">
    <property type="entry name" value="WH_DNA-bd_sf"/>
</dbReference>
<sequence length="705" mass="79568">MFYSVFVLGKKGPLARVWLAAHWDKKITKAQILETNIVESVDSILQPRVKLSLRTSSHLLLGIVRIYARKTLYLLQDCQDAAFKIKSAFRPGAVDLPDGKTEAAISAITLPEMLDFVNDFDLLAEPPVQIEPLQTNTNIRSITLVEDIASMPVDVPLFGEGKEWNEFSSIQVASTSKISDTSTQEISQKQTSHPLDIFDRPTVDDGFGGPVGLTDVDDMFALPVPPEAQQQMQAEADAAEEREKGEEPERPLSRMSDRSDRSSMSYGAPPSIAPSGPSSPGSPPPMMNQDQEMQDIPPIIDENPVPNEDKQGIDDLQGPEDLEAIRAEQNIFRRPETQQESMVLEPLEGSGFERKRKRRKKLGIIIDEVKTLSGEEMKSQLSDTSDIVTTLDIAPPTKKLMHWKRTGGSEKLFALSEKPIPSKVLLVYYTRHLVTTRISVEEELPEDMIPEHMEEPQPQEEIREMHEQIQQNQPEEIYEPIVPPISPLKEIQPPKTPRTPRREPPEHKSPVKKKRKTADERETEKKERRSKAVSHEPPPEKVPNNISDHINDTGLSELREGSIQSPDRAMSAPSISLARSSNFSIPQHDFDEDEPFDQYEQPMSVGPPEEMMPDETAEQYEERMRNKRTNVLLRLMSKQLEDGDVTFGRLVSHNRRKQVAQKFFSLLVLKKQQAVELTQDISVPYGEILITKGYRYDEALAACAM</sequence>
<dbReference type="GO" id="GO:1990414">
    <property type="term" value="P:replication-born double-strand break repair via sister chromatid exchange"/>
    <property type="evidence" value="ECO:0007669"/>
    <property type="project" value="TreeGrafter"/>
</dbReference>
<dbReference type="STRING" id="32264.T1JTK1"/>
<organism evidence="9 10">
    <name type="scientific">Tetranychus urticae</name>
    <name type="common">Two-spotted spider mite</name>
    <dbReference type="NCBI Taxonomy" id="32264"/>
    <lineage>
        <taxon>Eukaryota</taxon>
        <taxon>Metazoa</taxon>
        <taxon>Ecdysozoa</taxon>
        <taxon>Arthropoda</taxon>
        <taxon>Chelicerata</taxon>
        <taxon>Arachnida</taxon>
        <taxon>Acari</taxon>
        <taxon>Acariformes</taxon>
        <taxon>Trombidiformes</taxon>
        <taxon>Prostigmata</taxon>
        <taxon>Eleutherengona</taxon>
        <taxon>Raphignathae</taxon>
        <taxon>Tetranychoidea</taxon>
        <taxon>Tetranychidae</taxon>
        <taxon>Tetranychus</taxon>
    </lineage>
</organism>
<evidence type="ECO:0000256" key="1">
    <source>
        <dbReference type="ARBA" id="ARBA00004123"/>
    </source>
</evidence>
<dbReference type="GO" id="GO:0003682">
    <property type="term" value="F:chromatin binding"/>
    <property type="evidence" value="ECO:0007669"/>
    <property type="project" value="TreeGrafter"/>
</dbReference>
<keyword evidence="4" id="KW-0158">Chromosome</keyword>
<feature type="region of interest" description="Disordered" evidence="6">
    <location>
        <begin position="448"/>
        <end position="471"/>
    </location>
</feature>
<dbReference type="Pfam" id="PF04824">
    <property type="entry name" value="Rad21_Rec8"/>
    <property type="match status" value="1"/>
</dbReference>
<dbReference type="SUPFAM" id="SSF46785">
    <property type="entry name" value="Winged helix' DNA-binding domain"/>
    <property type="match status" value="1"/>
</dbReference>
<dbReference type="EMBL" id="CAEY01000481">
    <property type="status" value="NOT_ANNOTATED_CDS"/>
    <property type="molecule type" value="Genomic_DNA"/>
</dbReference>
<evidence type="ECO:0000313" key="9">
    <source>
        <dbReference type="EnsemblMetazoa" id="tetur01g14430.1"/>
    </source>
</evidence>
<evidence type="ECO:0008006" key="11">
    <source>
        <dbReference type="Google" id="ProtNLM"/>
    </source>
</evidence>
<dbReference type="InterPro" id="IPR006910">
    <property type="entry name" value="Rad21_Rec8_N"/>
</dbReference>
<name>T1JTK1_TETUR</name>